<name>A0A829R7U0_LISGR</name>
<dbReference type="AlphaFoldDB" id="A0A829R7U0"/>
<proteinExistence type="predicted"/>
<comment type="caution">
    <text evidence="2">The sequence shown here is derived from an EMBL/GenBank/DDBJ whole genome shotgun (WGS) entry which is preliminary data.</text>
</comment>
<dbReference type="Pfam" id="PF13349">
    <property type="entry name" value="DUF4097"/>
    <property type="match status" value="1"/>
</dbReference>
<accession>A0A829R7U0</accession>
<evidence type="ECO:0000259" key="1">
    <source>
        <dbReference type="Pfam" id="PF13349"/>
    </source>
</evidence>
<protein>
    <recommendedName>
        <fullName evidence="1">DUF4097 domain-containing protein</fullName>
    </recommendedName>
</protein>
<sequence length="312" mass="34208">MKSSKNVTVQLERGDGKQIVITASGNLSAKEKTDVKGIVPHAGKFSLTIGTPHHWLEKWHRPLYTSQKVIVQLPKGVELSKIALELKKGNIRIDQVTGEQLDVKIESGDIQGNKGAFQTTRIDAENAQVDLTEWHGTTMLSSETGNQIVKDSTGDLTLQNQVGMSQVHRHHGEKSEIFNMAGKIVATESNIRKLIVNSIKGTAIIEGLQGKLLLNTNDGKSVLRDNLGSQIVRSKNGDVIIAQSQKGKMLDIASESGLIKLTLNPVYQQARLKIHAPHGHIASDLLWSKNAKQPVINLRTKDGEIKVLEKNK</sequence>
<dbReference type="RefSeq" id="WP_036104918.1">
    <property type="nucleotide sequence ID" value="NZ_AODG01000006.1"/>
</dbReference>
<dbReference type="InterPro" id="IPR025164">
    <property type="entry name" value="Toastrack_DUF4097"/>
</dbReference>
<reference evidence="2 3" key="1">
    <citation type="submission" date="2012-12" db="EMBL/GenBank/DDBJ databases">
        <title>Novel taxa of Listeriaceae from agricultural environments in the United States.</title>
        <authorList>
            <person name="den Bakker H.C."/>
            <person name="Allred A."/>
            <person name="Warchocki S."/>
            <person name="Wright E.M."/>
            <person name="Burrell A."/>
            <person name="Nightingale K.K."/>
            <person name="Kephart D."/>
            <person name="Wiedmann M."/>
        </authorList>
    </citation>
    <scope>NUCLEOTIDE SEQUENCE [LARGE SCALE GENOMIC DNA]</scope>
    <source>
        <strain evidence="2 3">FSL F6-1183</strain>
    </source>
</reference>
<dbReference type="EMBL" id="AODG01000006">
    <property type="protein sequence ID" value="EUJ28956.1"/>
    <property type="molecule type" value="Genomic_DNA"/>
</dbReference>
<dbReference type="Proteomes" id="UP000019251">
    <property type="component" value="Unassembled WGS sequence"/>
</dbReference>
<evidence type="ECO:0000313" key="2">
    <source>
        <dbReference type="EMBL" id="EUJ28956.1"/>
    </source>
</evidence>
<evidence type="ECO:0000313" key="3">
    <source>
        <dbReference type="Proteomes" id="UP000019251"/>
    </source>
</evidence>
<organism evidence="2 3">
    <name type="scientific">Listeria grayi FSL F6-1183</name>
    <dbReference type="NCBI Taxonomy" id="1265827"/>
    <lineage>
        <taxon>Bacteria</taxon>
        <taxon>Bacillati</taxon>
        <taxon>Bacillota</taxon>
        <taxon>Bacilli</taxon>
        <taxon>Bacillales</taxon>
        <taxon>Listeriaceae</taxon>
        <taxon>Listeria</taxon>
    </lineage>
</organism>
<gene>
    <name evidence="2" type="ORF">LMUR_04915</name>
</gene>
<feature type="domain" description="DUF4097" evidence="1">
    <location>
        <begin position="4"/>
        <end position="307"/>
    </location>
</feature>